<reference evidence="2" key="1">
    <citation type="submission" date="2024-05" db="EMBL/GenBank/DDBJ databases">
        <title>Isolation and characterization of Sporomusa carbonis sp. nov., a carboxydotrophic hydrogenogen in the genus of Sporomusa isolated from a charcoal burning pile.</title>
        <authorList>
            <person name="Boeer T."/>
            <person name="Rosenbaum F."/>
            <person name="Eysell L."/>
            <person name="Mueller V."/>
            <person name="Daniel R."/>
            <person name="Poehlein A."/>
        </authorList>
    </citation>
    <scope>NUCLEOTIDE SEQUENCE [LARGE SCALE GENOMIC DNA]</scope>
    <source>
        <strain evidence="2">DSM 10669</strain>
    </source>
</reference>
<feature type="region of interest" description="Disordered" evidence="1">
    <location>
        <begin position="44"/>
        <end position="104"/>
    </location>
</feature>
<name>A0ABZ3IPP7_9FIRM</name>
<gene>
    <name evidence="2" type="ORF">SPSIL_038440</name>
</gene>
<evidence type="ECO:0000256" key="1">
    <source>
        <dbReference type="SAM" id="MobiDB-lite"/>
    </source>
</evidence>
<protein>
    <submittedName>
        <fullName evidence="2">Uncharacterized protein</fullName>
    </submittedName>
</protein>
<dbReference type="Proteomes" id="UP000216752">
    <property type="component" value="Chromosome"/>
</dbReference>
<accession>A0ABZ3IPP7</accession>
<evidence type="ECO:0000313" key="3">
    <source>
        <dbReference type="Proteomes" id="UP000216752"/>
    </source>
</evidence>
<dbReference type="EMBL" id="CP155573">
    <property type="protein sequence ID" value="XFO67625.1"/>
    <property type="molecule type" value="Genomic_DNA"/>
</dbReference>
<proteinExistence type="predicted"/>
<dbReference type="RefSeq" id="WP_373665318.1">
    <property type="nucleotide sequence ID" value="NZ_CP155573.1"/>
</dbReference>
<organism evidence="2 3">
    <name type="scientific">Sporomusa silvacetica DSM 10669</name>
    <dbReference type="NCBI Taxonomy" id="1123289"/>
    <lineage>
        <taxon>Bacteria</taxon>
        <taxon>Bacillati</taxon>
        <taxon>Bacillota</taxon>
        <taxon>Negativicutes</taxon>
        <taxon>Selenomonadales</taxon>
        <taxon>Sporomusaceae</taxon>
        <taxon>Sporomusa</taxon>
    </lineage>
</organism>
<evidence type="ECO:0000313" key="2">
    <source>
        <dbReference type="EMBL" id="XFO67625.1"/>
    </source>
</evidence>
<keyword evidence="3" id="KW-1185">Reference proteome</keyword>
<sequence length="104" mass="11427">MSQGTVLCAKKRTVYSGWESRLERLSQSPVSSLGSEAVTLRLSVGRRGSRPKAKVEDVEPRNPQTGMVDAVEPAEDNTGLSDNGERNPAPRGQRSWHATHHYNV</sequence>